<keyword evidence="3" id="KW-1185">Reference proteome</keyword>
<reference evidence="2 3" key="1">
    <citation type="submission" date="2022-04" db="EMBL/GenBank/DDBJ databases">
        <authorList>
            <person name="Ye Y.-Q."/>
            <person name="Du Z.-J."/>
        </authorList>
    </citation>
    <scope>NUCLEOTIDE SEQUENCE [LARGE SCALE GENOMIC DNA]</scope>
    <source>
        <strain evidence="2 3">A6E488</strain>
    </source>
</reference>
<comment type="caution">
    <text evidence="2">The sequence shown here is derived from an EMBL/GenBank/DDBJ whole genome shotgun (WGS) entry which is preliminary data.</text>
</comment>
<evidence type="ECO:0000256" key="1">
    <source>
        <dbReference type="SAM" id="SignalP"/>
    </source>
</evidence>
<sequence length="265" mass="27628">MRLDHCARVAVLTAGLAIVGTGQGQAADIATVPETVVVEEIAPSWTFAVAPYFWMAGLSGDVATFGAPPVNVDVNFSDILDALDFGGMAVAEARYGRFSFSSDVLYLKASTDKATPFGVIASSVGLGNETFELSALAGYALIDTPNGHLDIVGGARVWSVDMSLSFSGGILNGRRVSDSATWVDALVGLRGRVGLTERLHLTGWALAGAGAADSDWDLFGGVGYAFNDRFSAVLGYRAAGVDYSDGPFLFDVVMQGPVAGVVLRF</sequence>
<evidence type="ECO:0008006" key="4">
    <source>
        <dbReference type="Google" id="ProtNLM"/>
    </source>
</evidence>
<proteinExistence type="predicted"/>
<dbReference type="AlphaFoldDB" id="A0AAW5R0S3"/>
<evidence type="ECO:0000313" key="3">
    <source>
        <dbReference type="Proteomes" id="UP001320898"/>
    </source>
</evidence>
<feature type="chain" id="PRO_5043588330" description="Outer membrane protein beta-barrel domain-containing protein" evidence="1">
    <location>
        <begin position="27"/>
        <end position="265"/>
    </location>
</feature>
<evidence type="ECO:0000313" key="2">
    <source>
        <dbReference type="EMBL" id="MCT8973875.1"/>
    </source>
</evidence>
<name>A0AAW5R0S3_9HYPH</name>
<protein>
    <recommendedName>
        <fullName evidence="4">Outer membrane protein beta-barrel domain-containing protein</fullName>
    </recommendedName>
</protein>
<gene>
    <name evidence="2" type="ORF">MUB46_18570</name>
</gene>
<dbReference type="EMBL" id="JALIDZ010000009">
    <property type="protein sequence ID" value="MCT8973875.1"/>
    <property type="molecule type" value="Genomic_DNA"/>
</dbReference>
<keyword evidence="1" id="KW-0732">Signal</keyword>
<dbReference type="RefSeq" id="WP_261617456.1">
    <property type="nucleotide sequence ID" value="NZ_JALIDZ010000009.1"/>
</dbReference>
<feature type="signal peptide" evidence="1">
    <location>
        <begin position="1"/>
        <end position="26"/>
    </location>
</feature>
<accession>A0AAW5R0S3</accession>
<organism evidence="2 3">
    <name type="scientific">Microbaculum marinisediminis</name>
    <dbReference type="NCBI Taxonomy" id="2931392"/>
    <lineage>
        <taxon>Bacteria</taxon>
        <taxon>Pseudomonadati</taxon>
        <taxon>Pseudomonadota</taxon>
        <taxon>Alphaproteobacteria</taxon>
        <taxon>Hyphomicrobiales</taxon>
        <taxon>Tepidamorphaceae</taxon>
        <taxon>Microbaculum</taxon>
    </lineage>
</organism>
<dbReference type="Proteomes" id="UP001320898">
    <property type="component" value="Unassembled WGS sequence"/>
</dbReference>